<keyword evidence="4" id="KW-1185">Reference proteome</keyword>
<feature type="transmembrane region" description="Helical" evidence="2">
    <location>
        <begin position="198"/>
        <end position="222"/>
    </location>
</feature>
<evidence type="ECO:0000256" key="1">
    <source>
        <dbReference type="SAM" id="MobiDB-lite"/>
    </source>
</evidence>
<dbReference type="AlphaFoldDB" id="A0AAV0V368"/>
<gene>
    <name evidence="3" type="ORF">HBR001_LOCUS8760</name>
</gene>
<feature type="region of interest" description="Disordered" evidence="1">
    <location>
        <begin position="1"/>
        <end position="50"/>
    </location>
</feature>
<keyword evidence="2" id="KW-0812">Transmembrane</keyword>
<feature type="transmembrane region" description="Helical" evidence="2">
    <location>
        <begin position="150"/>
        <end position="177"/>
    </location>
</feature>
<keyword evidence="2" id="KW-0472">Membrane</keyword>
<feature type="compositionally biased region" description="Polar residues" evidence="1">
    <location>
        <begin position="1"/>
        <end position="44"/>
    </location>
</feature>
<evidence type="ECO:0000313" key="4">
    <source>
        <dbReference type="Proteomes" id="UP001162031"/>
    </source>
</evidence>
<sequence>MDSPRTSPSSQKAPQPTGTSRTKLPALSTTSLTPPEPVQTSNASYAAPQPTPDALAMKMASAMPPFAVASQLPPGHMHLIQSRLPGGSNMPSGPYGIYPSGTHTGVNGDPNHPFVTVMAMAPPGASGDAEVDNMRFAYLKQCRWMASCLMAYYVTTFVFLQPFLLGTLGLFTAFIGYNGSRAPVDMHRYKWLCWYVRANYGMLVLNMWMLVVTLIVSGAIFVPDANVDGIHGSLSSDDGHVPESTFLSAKSASLVMGLLVTLNTVFHLRCLRVAKLLVAELLSAGVDREPAPSLVVAPAQSVSVV</sequence>
<evidence type="ECO:0008006" key="5">
    <source>
        <dbReference type="Google" id="ProtNLM"/>
    </source>
</evidence>
<accession>A0AAV0V368</accession>
<dbReference type="Proteomes" id="UP001162031">
    <property type="component" value="Unassembled WGS sequence"/>
</dbReference>
<evidence type="ECO:0000313" key="3">
    <source>
        <dbReference type="EMBL" id="CAI5741996.1"/>
    </source>
</evidence>
<evidence type="ECO:0000256" key="2">
    <source>
        <dbReference type="SAM" id="Phobius"/>
    </source>
</evidence>
<comment type="caution">
    <text evidence="3">The sequence shown here is derived from an EMBL/GenBank/DDBJ whole genome shotgun (WGS) entry which is preliminary data.</text>
</comment>
<keyword evidence="2" id="KW-1133">Transmembrane helix</keyword>
<name>A0AAV0V368_HYABA</name>
<organism evidence="3 4">
    <name type="scientific">Hyaloperonospora brassicae</name>
    <name type="common">Brassica downy mildew</name>
    <name type="synonym">Peronospora brassicae</name>
    <dbReference type="NCBI Taxonomy" id="162125"/>
    <lineage>
        <taxon>Eukaryota</taxon>
        <taxon>Sar</taxon>
        <taxon>Stramenopiles</taxon>
        <taxon>Oomycota</taxon>
        <taxon>Peronosporomycetes</taxon>
        <taxon>Peronosporales</taxon>
        <taxon>Peronosporaceae</taxon>
        <taxon>Hyaloperonospora</taxon>
    </lineage>
</organism>
<feature type="transmembrane region" description="Helical" evidence="2">
    <location>
        <begin position="246"/>
        <end position="266"/>
    </location>
</feature>
<reference evidence="3" key="1">
    <citation type="submission" date="2022-12" db="EMBL/GenBank/DDBJ databases">
        <authorList>
            <person name="Webb A."/>
        </authorList>
    </citation>
    <scope>NUCLEOTIDE SEQUENCE</scope>
    <source>
        <strain evidence="3">Hp1</strain>
    </source>
</reference>
<dbReference type="EMBL" id="CANTFL010001460">
    <property type="protein sequence ID" value="CAI5741996.1"/>
    <property type="molecule type" value="Genomic_DNA"/>
</dbReference>
<protein>
    <recommendedName>
        <fullName evidence="5">PRA1 family protein</fullName>
    </recommendedName>
</protein>
<proteinExistence type="predicted"/>